<reference evidence="1" key="1">
    <citation type="submission" date="2022-02" db="EMBL/GenBank/DDBJ databases">
        <title>Corynebacterium sp. from urogenital microbiome.</title>
        <authorList>
            <person name="Cappelli E.A."/>
            <person name="Ribeiro T.G."/>
            <person name="Peixe L."/>
        </authorList>
    </citation>
    <scope>NUCLEOTIDE SEQUENCE</scope>
    <source>
        <strain evidence="1">C8Ua_181</strain>
    </source>
</reference>
<organism evidence="1 3">
    <name type="scientific">Corynebacterium curieae</name>
    <dbReference type="NCBI Taxonomy" id="2913500"/>
    <lineage>
        <taxon>Bacteria</taxon>
        <taxon>Bacillati</taxon>
        <taxon>Actinomycetota</taxon>
        <taxon>Actinomycetes</taxon>
        <taxon>Mycobacteriales</taxon>
        <taxon>Corynebacteriaceae</taxon>
        <taxon>Corynebacterium</taxon>
    </lineage>
</organism>
<evidence type="ECO:0000313" key="4">
    <source>
        <dbReference type="Proteomes" id="UP001185631"/>
    </source>
</evidence>
<accession>A0A9X3M8Y8</accession>
<evidence type="ECO:0000313" key="3">
    <source>
        <dbReference type="Proteomes" id="UP001146430"/>
    </source>
</evidence>
<dbReference type="Proteomes" id="UP001185631">
    <property type="component" value="Unassembled WGS sequence"/>
</dbReference>
<name>A0A9X3M8Y8_9CORY</name>
<dbReference type="EMBL" id="JAKMUU010000001">
    <property type="protein sequence ID" value="MCZ9306417.1"/>
    <property type="molecule type" value="Genomic_DNA"/>
</dbReference>
<dbReference type="AlphaFoldDB" id="A0A9X3M8Y8"/>
<dbReference type="Proteomes" id="UP001146430">
    <property type="component" value="Unassembled WGS sequence"/>
</dbReference>
<evidence type="ECO:0008006" key="5">
    <source>
        <dbReference type="Google" id="ProtNLM"/>
    </source>
</evidence>
<gene>
    <name evidence="1" type="ORF">L8V01_02815</name>
    <name evidence="2" type="ORF">RAE13_06255</name>
</gene>
<evidence type="ECO:0000313" key="2">
    <source>
        <dbReference type="EMBL" id="MDV2424014.1"/>
    </source>
</evidence>
<reference evidence="2 4" key="2">
    <citation type="submission" date="2023-08" db="EMBL/GenBank/DDBJ databases">
        <title>Genomic characterization of the C. tuberculostearicum species complex, a ubiquitous member of the human skin microbiome.</title>
        <authorList>
            <person name="Ahmed N."/>
            <person name="Deming C."/>
            <person name="Conlan S."/>
            <person name="Segre J."/>
        </authorList>
    </citation>
    <scope>NUCLEOTIDE SEQUENCE [LARGE SCALE GENOMIC DNA]</scope>
    <source>
        <strain evidence="2 4">CTNIH19</strain>
    </source>
</reference>
<evidence type="ECO:0000313" key="1">
    <source>
        <dbReference type="EMBL" id="MCZ9306417.1"/>
    </source>
</evidence>
<dbReference type="EMBL" id="JAVBID010000006">
    <property type="protein sequence ID" value="MDV2424014.1"/>
    <property type="molecule type" value="Genomic_DNA"/>
</dbReference>
<keyword evidence="4" id="KW-1185">Reference proteome</keyword>
<comment type="caution">
    <text evidence="1">The sequence shown here is derived from an EMBL/GenBank/DDBJ whole genome shotgun (WGS) entry which is preliminary data.</text>
</comment>
<proteinExistence type="predicted"/>
<sequence length="410" mass="47079">MLYTPRGVTLAESAHIKRYPPRAPQDRQPDYLEKFDFHTVFSDVFVRNGRLWMIGPHFENLEAELKDSTFRWNWDDISQSVVFENFNRMSRASANVPNSPGVLQIEGPLGEWTLSVGLVQNELFSEANLLVTQQQDNRLEWIAYWAFYNARVHHIDSVVIYDNNSSLYSPERIDQILSMIPGIKNHVVVRWDTPFGPLGGPSNCWDSDYGQHVAWEHSRRLFGEKADTALMIDVDELPIHGDGLALTQVLVDSEQASLHFGRIPILQYPNRAEAQKSNTRVHSNYSLGEAKGAWLSTKYIYAPHRIKDSDQLTPHLLLGQNTAPTDESKLFAGHFDAIRIPWRTGSKAPTPEIPNRSAIRRAYKEIQTFNTIFDWLEPEWNELLQRIQPIVNTQMSPCESDFLIRPQTKI</sequence>
<dbReference type="RefSeq" id="WP_269945626.1">
    <property type="nucleotide sequence ID" value="NZ_JAKMUU010000001.1"/>
</dbReference>
<protein>
    <recommendedName>
        <fullName evidence="5">Glycosyltransferase family 92 protein</fullName>
    </recommendedName>
</protein>